<accession>A0A7D9JQN7</accession>
<evidence type="ECO:0000313" key="1">
    <source>
        <dbReference type="EMBL" id="CAB4033663.1"/>
    </source>
</evidence>
<dbReference type="EMBL" id="CACRXK020019441">
    <property type="protein sequence ID" value="CAB4033663.1"/>
    <property type="molecule type" value="Genomic_DNA"/>
</dbReference>
<sequence length="286" mass="30879">MAKQNQFLLIFVYVIIVTCLGSPRNTKKSNIIGEAANFITSATSKISGSSVSSLGKTMASAAVGYYMSQVESGLSIVILNSMSTRYLVNQKLFLLNGKTVGPPVLIIPPGAKDQSEAKLLFLERCPQGTLCYELLSSTTQAKLKLVCLYFYASAGEKNKFSVTTSDDLNILKETSVKTVLETLTSDRTIGENMVLSPSGLQFIAIAQMTTGENARFFFEIRDNFNLIQSTALKRELVSALAVGLAVGAASALVSAAKKYMATKYGTILTLDNVSNNNDPFILYDPI</sequence>
<gene>
    <name evidence="1" type="ORF">PACLA_8A061896</name>
</gene>
<dbReference type="AlphaFoldDB" id="A0A7D9JQN7"/>
<name>A0A7D9JQN7_PARCT</name>
<protein>
    <submittedName>
        <fullName evidence="1">Uncharacterized protein</fullName>
    </submittedName>
</protein>
<feature type="non-terminal residue" evidence="1">
    <location>
        <position position="286"/>
    </location>
</feature>
<comment type="caution">
    <text evidence="1">The sequence shown here is derived from an EMBL/GenBank/DDBJ whole genome shotgun (WGS) entry which is preliminary data.</text>
</comment>
<organism evidence="1 2">
    <name type="scientific">Paramuricea clavata</name>
    <name type="common">Red gorgonian</name>
    <name type="synonym">Violescent sea-whip</name>
    <dbReference type="NCBI Taxonomy" id="317549"/>
    <lineage>
        <taxon>Eukaryota</taxon>
        <taxon>Metazoa</taxon>
        <taxon>Cnidaria</taxon>
        <taxon>Anthozoa</taxon>
        <taxon>Octocorallia</taxon>
        <taxon>Malacalcyonacea</taxon>
        <taxon>Plexauridae</taxon>
        <taxon>Paramuricea</taxon>
    </lineage>
</organism>
<evidence type="ECO:0000313" key="2">
    <source>
        <dbReference type="Proteomes" id="UP001152795"/>
    </source>
</evidence>
<dbReference type="Proteomes" id="UP001152795">
    <property type="component" value="Unassembled WGS sequence"/>
</dbReference>
<proteinExistence type="predicted"/>
<reference evidence="1" key="1">
    <citation type="submission" date="2020-04" db="EMBL/GenBank/DDBJ databases">
        <authorList>
            <person name="Alioto T."/>
            <person name="Alioto T."/>
            <person name="Gomez Garrido J."/>
        </authorList>
    </citation>
    <scope>NUCLEOTIDE SEQUENCE</scope>
    <source>
        <strain evidence="1">A484AB</strain>
    </source>
</reference>
<keyword evidence="2" id="KW-1185">Reference proteome</keyword>